<name>A0A7D6VG23_9NOCA</name>
<dbReference type="Pfam" id="PF03583">
    <property type="entry name" value="LIP"/>
    <property type="match status" value="1"/>
</dbReference>
<evidence type="ECO:0000313" key="2">
    <source>
        <dbReference type="EMBL" id="QLY34253.1"/>
    </source>
</evidence>
<dbReference type="Gene3D" id="3.40.50.1820">
    <property type="entry name" value="alpha/beta hydrolase"/>
    <property type="match status" value="1"/>
</dbReference>
<evidence type="ECO:0000256" key="1">
    <source>
        <dbReference type="SAM" id="SignalP"/>
    </source>
</evidence>
<dbReference type="SUPFAM" id="SSF53474">
    <property type="entry name" value="alpha/beta-Hydrolases"/>
    <property type="match status" value="1"/>
</dbReference>
<dbReference type="AlphaFoldDB" id="A0A7D6VG23"/>
<dbReference type="InterPro" id="IPR029058">
    <property type="entry name" value="AB_hydrolase_fold"/>
</dbReference>
<dbReference type="EMBL" id="CP059399">
    <property type="protein sequence ID" value="QLY34253.1"/>
    <property type="molecule type" value="Genomic_DNA"/>
</dbReference>
<protein>
    <submittedName>
        <fullName evidence="2">Alpha/beta fold hydrolase</fullName>
    </submittedName>
</protein>
<feature type="signal peptide" evidence="1">
    <location>
        <begin position="1"/>
        <end position="24"/>
    </location>
</feature>
<proteinExistence type="predicted"/>
<dbReference type="GO" id="GO:0016042">
    <property type="term" value="P:lipid catabolic process"/>
    <property type="evidence" value="ECO:0007669"/>
    <property type="project" value="InterPro"/>
</dbReference>
<dbReference type="Gene3D" id="1.10.260.130">
    <property type="match status" value="1"/>
</dbReference>
<dbReference type="PIRSF" id="PIRSF029171">
    <property type="entry name" value="Esterase_LipA"/>
    <property type="match status" value="1"/>
</dbReference>
<dbReference type="Proteomes" id="UP000515512">
    <property type="component" value="Chromosome"/>
</dbReference>
<keyword evidence="3" id="KW-1185">Reference proteome</keyword>
<keyword evidence="2" id="KW-0378">Hydrolase</keyword>
<organism evidence="2 3">
    <name type="scientific">Nocardia huaxiensis</name>
    <dbReference type="NCBI Taxonomy" id="2755382"/>
    <lineage>
        <taxon>Bacteria</taxon>
        <taxon>Bacillati</taxon>
        <taxon>Actinomycetota</taxon>
        <taxon>Actinomycetes</taxon>
        <taxon>Mycobacteriales</taxon>
        <taxon>Nocardiaceae</taxon>
        <taxon>Nocardia</taxon>
    </lineage>
</organism>
<dbReference type="KEGG" id="nhu:H0264_10100"/>
<dbReference type="GO" id="GO:0004806">
    <property type="term" value="F:triacylglycerol lipase activity"/>
    <property type="evidence" value="ECO:0007669"/>
    <property type="project" value="InterPro"/>
</dbReference>
<gene>
    <name evidence="2" type="ORF">H0264_10100</name>
</gene>
<dbReference type="InterPro" id="IPR005152">
    <property type="entry name" value="Lipase_secreted"/>
</dbReference>
<feature type="chain" id="PRO_5028025524" evidence="1">
    <location>
        <begin position="25"/>
        <end position="379"/>
    </location>
</feature>
<sequence>MRALAAATASAGILLIAPGTPAHAAEPGAVIGTVAQPSGFRGMANGYALDYWTSRSNGEAVEASAGLFIPEGDAPAGGWPIMVYDHGTSGLGPGCGGQTANGRFSRPKEDAILQYFVNKGFAVVAPDYLGLGRFDTGPHPYLETRSEATATIDAVKAARAARPELSRTWAIIGFSQGGHAALGAANLQSTLAPDLDFRGTIASDPASDIEKLLPIGGPWVPEIPGDAGNAVNGFVVSMFVGLRETHPELDFDSYLTPRGKEILDQAGSMCFLDIMKLTDGVSLGQMLSRPLSDERFRAISDEYMRVPTTGYDAPILLLLNTNDTTVPSPLHAALAAQFAANGVDFRTVVGTGTHTQVSPQMWDAIGAFSDRILATPVQP</sequence>
<evidence type="ECO:0000313" key="3">
    <source>
        <dbReference type="Proteomes" id="UP000515512"/>
    </source>
</evidence>
<accession>A0A7D6VG23</accession>
<keyword evidence="1" id="KW-0732">Signal</keyword>
<reference evidence="2 3" key="1">
    <citation type="submission" date="2020-07" db="EMBL/GenBank/DDBJ databases">
        <authorList>
            <person name="Zhuang K."/>
            <person name="Ran Y."/>
        </authorList>
    </citation>
    <scope>NUCLEOTIDE SEQUENCE [LARGE SCALE GENOMIC DNA]</scope>
    <source>
        <strain evidence="2 3">WCH-YHL-001</strain>
    </source>
</reference>
<dbReference type="PANTHER" id="PTHR34853:SF1">
    <property type="entry name" value="LIPASE 5"/>
    <property type="match status" value="1"/>
</dbReference>
<dbReference type="PANTHER" id="PTHR34853">
    <property type="match status" value="1"/>
</dbReference>